<dbReference type="AlphaFoldDB" id="A0A9W7EYN7"/>
<evidence type="ECO:0000256" key="4">
    <source>
        <dbReference type="SAM" id="SignalP"/>
    </source>
</evidence>
<evidence type="ECO:0000256" key="2">
    <source>
        <dbReference type="PROSITE-ProRule" id="PRU00117"/>
    </source>
</evidence>
<comment type="caution">
    <text evidence="6">The sequence shown here is derived from an EMBL/GenBank/DDBJ whole genome shotgun (WGS) entry which is preliminary data.</text>
</comment>
<dbReference type="SMART" id="SM00322">
    <property type="entry name" value="KH"/>
    <property type="match status" value="2"/>
</dbReference>
<dbReference type="Pfam" id="PF00013">
    <property type="entry name" value="KH_1"/>
    <property type="match status" value="3"/>
</dbReference>
<dbReference type="GO" id="GO:0003723">
    <property type="term" value="F:RNA binding"/>
    <property type="evidence" value="ECO:0007669"/>
    <property type="project" value="UniProtKB-UniRule"/>
</dbReference>
<name>A0A9W7EYN7_9STRA</name>
<feature type="signal peptide" evidence="4">
    <location>
        <begin position="1"/>
        <end position="28"/>
    </location>
</feature>
<feature type="domain" description="K Homology" evidence="5">
    <location>
        <begin position="109"/>
        <end position="173"/>
    </location>
</feature>
<evidence type="ECO:0000256" key="1">
    <source>
        <dbReference type="ARBA" id="ARBA00022737"/>
    </source>
</evidence>
<keyword evidence="2" id="KW-0694">RNA-binding</keyword>
<dbReference type="CDD" id="cd00105">
    <property type="entry name" value="KH-I"/>
    <property type="match status" value="1"/>
</dbReference>
<feature type="chain" id="PRO_5040833637" description="K Homology domain-containing protein" evidence="4">
    <location>
        <begin position="29"/>
        <end position="288"/>
    </location>
</feature>
<dbReference type="InterPro" id="IPR004087">
    <property type="entry name" value="KH_dom"/>
</dbReference>
<organism evidence="6 7">
    <name type="scientific">Triparma laevis f. inornata</name>
    <dbReference type="NCBI Taxonomy" id="1714386"/>
    <lineage>
        <taxon>Eukaryota</taxon>
        <taxon>Sar</taxon>
        <taxon>Stramenopiles</taxon>
        <taxon>Ochrophyta</taxon>
        <taxon>Bolidophyceae</taxon>
        <taxon>Parmales</taxon>
        <taxon>Triparmaceae</taxon>
        <taxon>Triparma</taxon>
    </lineage>
</organism>
<dbReference type="InterPro" id="IPR036612">
    <property type="entry name" value="KH_dom_type_1_sf"/>
</dbReference>
<evidence type="ECO:0000313" key="7">
    <source>
        <dbReference type="Proteomes" id="UP001162640"/>
    </source>
</evidence>
<dbReference type="Proteomes" id="UP001162640">
    <property type="component" value="Unassembled WGS sequence"/>
</dbReference>
<evidence type="ECO:0000313" key="6">
    <source>
        <dbReference type="EMBL" id="GMH95282.1"/>
    </source>
</evidence>
<keyword evidence="4" id="KW-0732">Signal</keyword>
<keyword evidence="1" id="KW-0677">Repeat</keyword>
<gene>
    <name evidence="6" type="ORF">TL16_g13118</name>
</gene>
<dbReference type="EMBL" id="BLQM01000597">
    <property type="protein sequence ID" value="GMH95282.1"/>
    <property type="molecule type" value="Genomic_DNA"/>
</dbReference>
<protein>
    <recommendedName>
        <fullName evidence="5">K Homology domain-containing protein</fullName>
    </recommendedName>
</protein>
<dbReference type="PANTHER" id="PTHR10288">
    <property type="entry name" value="KH DOMAIN CONTAINING RNA BINDING PROTEIN"/>
    <property type="match status" value="1"/>
</dbReference>
<dbReference type="InterPro" id="IPR004088">
    <property type="entry name" value="KH_dom_type_1"/>
</dbReference>
<reference evidence="7" key="1">
    <citation type="journal article" date="2023" name="Commun. Biol.">
        <title>Genome analysis of Parmales, the sister group of diatoms, reveals the evolutionary specialization of diatoms from phago-mixotrophs to photoautotrophs.</title>
        <authorList>
            <person name="Ban H."/>
            <person name="Sato S."/>
            <person name="Yoshikawa S."/>
            <person name="Yamada K."/>
            <person name="Nakamura Y."/>
            <person name="Ichinomiya M."/>
            <person name="Sato N."/>
            <person name="Blanc-Mathieu R."/>
            <person name="Endo H."/>
            <person name="Kuwata A."/>
            <person name="Ogata H."/>
        </authorList>
    </citation>
    <scope>NUCLEOTIDE SEQUENCE [LARGE SCALE GENOMIC DNA]</scope>
</reference>
<accession>A0A9W7EYN7</accession>
<evidence type="ECO:0000256" key="3">
    <source>
        <dbReference type="SAM" id="MobiDB-lite"/>
    </source>
</evidence>
<dbReference type="Gene3D" id="3.30.1370.10">
    <property type="entry name" value="K Homology domain, type 1"/>
    <property type="match status" value="3"/>
</dbReference>
<feature type="domain" description="K Homology" evidence="5">
    <location>
        <begin position="176"/>
        <end position="242"/>
    </location>
</feature>
<sequence length="288" mass="32284">MKRQARTAITSMILQFIFMIRTACPNRADFYCATFLDFDLIMNGDFFTDEVLQLGHALEKIDGNVIFIHDQISVQKSWGLKKGKTFKSIFRDTGACICTSKTTDIVTITGTSEQVAAARARVEGILALEKIKKSVQRETGARLKIKKQKGVVTIKGTSEQVAAAQTQVRSRLSSAPLTLLEEQVDVGDNVGFIIGKRGHRIKGIQSETGACLKTRPGSSIVTICGNSEQVAVARARVEKIVSDREQTRVFKNQAYEQNMGRLQQDYEGQQQEEEEEYEKRKQRKNKSR</sequence>
<proteinExistence type="predicted"/>
<dbReference type="PROSITE" id="PS50084">
    <property type="entry name" value="KH_TYPE_1"/>
    <property type="match status" value="1"/>
</dbReference>
<evidence type="ECO:0000259" key="5">
    <source>
        <dbReference type="SMART" id="SM00322"/>
    </source>
</evidence>
<feature type="region of interest" description="Disordered" evidence="3">
    <location>
        <begin position="252"/>
        <end position="288"/>
    </location>
</feature>
<dbReference type="SUPFAM" id="SSF54791">
    <property type="entry name" value="Eukaryotic type KH-domain (KH-domain type I)"/>
    <property type="match status" value="3"/>
</dbReference>